<keyword evidence="2" id="KW-0479">Metal-binding</keyword>
<dbReference type="SUPFAM" id="SSF102114">
    <property type="entry name" value="Radical SAM enzymes"/>
    <property type="match status" value="1"/>
</dbReference>
<organism evidence="7">
    <name type="scientific">hydrocarbon metagenome</name>
    <dbReference type="NCBI Taxonomy" id="938273"/>
    <lineage>
        <taxon>unclassified sequences</taxon>
        <taxon>metagenomes</taxon>
        <taxon>ecological metagenomes</taxon>
    </lineage>
</organism>
<dbReference type="GO" id="GO:0051536">
    <property type="term" value="F:iron-sulfur cluster binding"/>
    <property type="evidence" value="ECO:0007669"/>
    <property type="project" value="UniProtKB-KW"/>
</dbReference>
<dbReference type="Gene3D" id="1.10.150.320">
    <property type="entry name" value="Photosystem II 12 kDa extrinsic protein"/>
    <property type="match status" value="1"/>
</dbReference>
<keyword evidence="5" id="KW-0411">Iron-sulfur</keyword>
<dbReference type="InterPro" id="IPR007197">
    <property type="entry name" value="rSAM"/>
</dbReference>
<dbReference type="InterPro" id="IPR010994">
    <property type="entry name" value="RuvA_2-like"/>
</dbReference>
<name>A0A0W8E727_9ZZZZ</name>
<keyword evidence="1" id="KW-0949">S-adenosyl-L-methionine</keyword>
<evidence type="ECO:0000256" key="4">
    <source>
        <dbReference type="ARBA" id="ARBA00023004"/>
    </source>
</evidence>
<dbReference type="GO" id="GO:0006281">
    <property type="term" value="P:DNA repair"/>
    <property type="evidence" value="ECO:0007669"/>
    <property type="project" value="UniProtKB-KW"/>
</dbReference>
<dbReference type="Pfam" id="PF00633">
    <property type="entry name" value="HHH"/>
    <property type="match status" value="1"/>
</dbReference>
<dbReference type="SFLD" id="SFLDG01102">
    <property type="entry name" value="Uncharacterised_Radical_SAM_Su"/>
    <property type="match status" value="1"/>
</dbReference>
<dbReference type="InterPro" id="IPR058240">
    <property type="entry name" value="rSAM_sf"/>
</dbReference>
<dbReference type="GO" id="GO:0046872">
    <property type="term" value="F:metal ion binding"/>
    <property type="evidence" value="ECO:0007669"/>
    <property type="project" value="UniProtKB-KW"/>
</dbReference>
<sequence>MDILTKLDILAGAAKYDVSCSSSGVSRNNQGGTGNTRSFGICHTWSADGRCISLLKLLLSNDCIYDCRYCVNRRSNDIPRASFSARELADLTMQFYRRNYIEGLFLSAAVEKSPDYTMEKIIQVLRLLREEYEFQGYIHVKVIPGADPSLIYQAGLLCDRMSVNIEQPTERSLRMLAPQKSLPVLYASMQQLQDKIREHKADRRRFRHTPRFVPAGQSTQMIIGASPDSDLAILHTTQALYQNFGLKRVYFSAYVPVNQDSNLPAITTAPPLLREHRLYQSDWLLRFYHFKAEEIVDEKHANLETELDPKTAWALRHPEFFPLEVNRASYEELLRVPGIGPKSAGRIVRQRRVAAVSADQIKKLGVVFKRTQYFVTCKGVYPGNQPFDPATIRRVMLPESPLKQMSLF</sequence>
<proteinExistence type="predicted"/>
<evidence type="ECO:0000256" key="3">
    <source>
        <dbReference type="ARBA" id="ARBA00022763"/>
    </source>
</evidence>
<accession>A0A0W8E727</accession>
<keyword evidence="4" id="KW-0408">Iron</keyword>
<dbReference type="EMBL" id="LNQE01001849">
    <property type="protein sequence ID" value="KUG04427.1"/>
    <property type="molecule type" value="Genomic_DNA"/>
</dbReference>
<dbReference type="PANTHER" id="PTHR21180:SF9">
    <property type="entry name" value="TYPE II SECRETION SYSTEM PROTEIN K"/>
    <property type="match status" value="1"/>
</dbReference>
<dbReference type="InterPro" id="IPR013785">
    <property type="entry name" value="Aldolase_TIM"/>
</dbReference>
<dbReference type="NCBIfam" id="TIGR03916">
    <property type="entry name" value="rSAM_link_UDG"/>
    <property type="match status" value="1"/>
</dbReference>
<dbReference type="InterPro" id="IPR051675">
    <property type="entry name" value="Endo/Exo/Phosphatase_dom_1"/>
</dbReference>
<dbReference type="SFLD" id="SFLDS00029">
    <property type="entry name" value="Radical_SAM"/>
    <property type="match status" value="1"/>
</dbReference>
<evidence type="ECO:0000256" key="5">
    <source>
        <dbReference type="ARBA" id="ARBA00023014"/>
    </source>
</evidence>
<dbReference type="Gene3D" id="3.20.20.70">
    <property type="entry name" value="Aldolase class I"/>
    <property type="match status" value="1"/>
</dbReference>
<dbReference type="InterPro" id="IPR023874">
    <property type="entry name" value="DNA_rSAM_put"/>
</dbReference>
<evidence type="ECO:0000256" key="2">
    <source>
        <dbReference type="ARBA" id="ARBA00022723"/>
    </source>
</evidence>
<evidence type="ECO:0000256" key="6">
    <source>
        <dbReference type="ARBA" id="ARBA00023204"/>
    </source>
</evidence>
<dbReference type="AlphaFoldDB" id="A0A0W8E727"/>
<gene>
    <name evidence="7" type="ORF">ASZ90_018194</name>
</gene>
<dbReference type="InterPro" id="IPR000445">
    <property type="entry name" value="HhH_motif"/>
</dbReference>
<dbReference type="SUPFAM" id="SSF47781">
    <property type="entry name" value="RuvA domain 2-like"/>
    <property type="match status" value="1"/>
</dbReference>
<dbReference type="PANTHER" id="PTHR21180">
    <property type="entry name" value="ENDONUCLEASE/EXONUCLEASE/PHOSPHATASE FAMILY DOMAIN-CONTAINING PROTEIN 1"/>
    <property type="match status" value="1"/>
</dbReference>
<evidence type="ECO:0000313" key="7">
    <source>
        <dbReference type="EMBL" id="KUG04427.1"/>
    </source>
</evidence>
<dbReference type="GO" id="GO:0016787">
    <property type="term" value="F:hydrolase activity"/>
    <property type="evidence" value="ECO:0007669"/>
    <property type="project" value="UniProtKB-ARBA"/>
</dbReference>
<dbReference type="CDD" id="cd01335">
    <property type="entry name" value="Radical_SAM"/>
    <property type="match status" value="1"/>
</dbReference>
<keyword evidence="6" id="KW-0234">DNA repair</keyword>
<evidence type="ECO:0000256" key="1">
    <source>
        <dbReference type="ARBA" id="ARBA00022691"/>
    </source>
</evidence>
<protein>
    <submittedName>
        <fullName evidence="7">Biotin synthase related domain containing</fullName>
    </submittedName>
</protein>
<dbReference type="GO" id="GO:0003677">
    <property type="term" value="F:DNA binding"/>
    <property type="evidence" value="ECO:0007669"/>
    <property type="project" value="InterPro"/>
</dbReference>
<reference evidence="7" key="1">
    <citation type="journal article" date="2015" name="Proc. Natl. Acad. Sci. U.S.A.">
        <title>Networks of energetic and metabolic interactions define dynamics in microbial communities.</title>
        <authorList>
            <person name="Embree M."/>
            <person name="Liu J.K."/>
            <person name="Al-Bassam M.M."/>
            <person name="Zengler K."/>
        </authorList>
    </citation>
    <scope>NUCLEOTIDE SEQUENCE</scope>
</reference>
<dbReference type="GO" id="GO:0140097">
    <property type="term" value="F:catalytic activity, acting on DNA"/>
    <property type="evidence" value="ECO:0007669"/>
    <property type="project" value="UniProtKB-ARBA"/>
</dbReference>
<comment type="caution">
    <text evidence="7">The sequence shown here is derived from an EMBL/GenBank/DDBJ whole genome shotgun (WGS) entry which is preliminary data.</text>
</comment>
<keyword evidence="3" id="KW-0227">DNA damage</keyword>